<dbReference type="AlphaFoldDB" id="A0A0N5D9Q3"/>
<protein>
    <submittedName>
        <fullName evidence="3">SH3 domain-containing protein</fullName>
    </submittedName>
</protein>
<sequence length="71" mass="8359">MHKLLANFNEFSSKLRSNTLQVTNDSVSGNHYLINDDNDPKASIQVKRYRLLKDYNGSWCYDDYYILHLDS</sequence>
<dbReference type="OrthoDB" id="10557365at2759"/>
<evidence type="ECO:0000313" key="3">
    <source>
        <dbReference type="WBParaSite" id="TCLT_0000986901-mRNA-1"/>
    </source>
</evidence>
<proteinExistence type="predicted"/>
<name>A0A0N5D9Q3_THECL</name>
<dbReference type="WBParaSite" id="TCLT_0000986901-mRNA-1">
    <property type="protein sequence ID" value="TCLT_0000986901-mRNA-1"/>
    <property type="gene ID" value="TCLT_0000986901"/>
</dbReference>
<organism evidence="3">
    <name type="scientific">Thelazia callipaeda</name>
    <name type="common">Oriental eyeworm</name>
    <name type="synonym">Parasitic nematode</name>
    <dbReference type="NCBI Taxonomy" id="103827"/>
    <lineage>
        <taxon>Eukaryota</taxon>
        <taxon>Metazoa</taxon>
        <taxon>Ecdysozoa</taxon>
        <taxon>Nematoda</taxon>
        <taxon>Chromadorea</taxon>
        <taxon>Rhabditida</taxon>
        <taxon>Spirurina</taxon>
        <taxon>Spiruromorpha</taxon>
        <taxon>Thelazioidea</taxon>
        <taxon>Thelaziidae</taxon>
        <taxon>Thelazia</taxon>
    </lineage>
</organism>
<gene>
    <name evidence="1" type="ORF">TCLT_LOCUS9858</name>
</gene>
<dbReference type="EMBL" id="UYYF01004898">
    <property type="protein sequence ID" value="VDN07524.1"/>
    <property type="molecule type" value="Genomic_DNA"/>
</dbReference>
<reference evidence="3" key="1">
    <citation type="submission" date="2017-02" db="UniProtKB">
        <authorList>
            <consortium name="WormBaseParasite"/>
        </authorList>
    </citation>
    <scope>IDENTIFICATION</scope>
</reference>
<reference evidence="1 2" key="2">
    <citation type="submission" date="2018-11" db="EMBL/GenBank/DDBJ databases">
        <authorList>
            <consortium name="Pathogen Informatics"/>
        </authorList>
    </citation>
    <scope>NUCLEOTIDE SEQUENCE [LARGE SCALE GENOMIC DNA]</scope>
</reference>
<accession>A0A0N5D9Q3</accession>
<dbReference type="Proteomes" id="UP000276776">
    <property type="component" value="Unassembled WGS sequence"/>
</dbReference>
<keyword evidence="2" id="KW-1185">Reference proteome</keyword>
<evidence type="ECO:0000313" key="1">
    <source>
        <dbReference type="EMBL" id="VDN07524.1"/>
    </source>
</evidence>
<evidence type="ECO:0000313" key="2">
    <source>
        <dbReference type="Proteomes" id="UP000276776"/>
    </source>
</evidence>